<dbReference type="RefSeq" id="WP_344796190.1">
    <property type="nucleotide sequence ID" value="NZ_BAABAU010000002.1"/>
</dbReference>
<dbReference type="Pfam" id="PF00581">
    <property type="entry name" value="Rhodanese"/>
    <property type="match status" value="1"/>
</dbReference>
<organism evidence="2 3">
    <name type="scientific">Frondihabitans peucedani</name>
    <dbReference type="NCBI Taxonomy" id="598626"/>
    <lineage>
        <taxon>Bacteria</taxon>
        <taxon>Bacillati</taxon>
        <taxon>Actinomycetota</taxon>
        <taxon>Actinomycetes</taxon>
        <taxon>Micrococcales</taxon>
        <taxon>Microbacteriaceae</taxon>
        <taxon>Frondihabitans</taxon>
    </lineage>
</organism>
<evidence type="ECO:0000259" key="1">
    <source>
        <dbReference type="PROSITE" id="PS50206"/>
    </source>
</evidence>
<comment type="caution">
    <text evidence="2">The sequence shown here is derived from an EMBL/GenBank/DDBJ whole genome shotgun (WGS) entry which is preliminary data.</text>
</comment>
<dbReference type="InterPro" id="IPR001763">
    <property type="entry name" value="Rhodanese-like_dom"/>
</dbReference>
<proteinExistence type="predicted"/>
<dbReference type="PANTHER" id="PTHR43031:SF18">
    <property type="entry name" value="RHODANESE-RELATED SULFURTRANSFERASES"/>
    <property type="match status" value="1"/>
</dbReference>
<name>A0ABP8E307_9MICO</name>
<dbReference type="Proteomes" id="UP001501594">
    <property type="component" value="Unassembled WGS sequence"/>
</dbReference>
<reference evidence="3" key="1">
    <citation type="journal article" date="2019" name="Int. J. Syst. Evol. Microbiol.">
        <title>The Global Catalogue of Microorganisms (GCM) 10K type strain sequencing project: providing services to taxonomists for standard genome sequencing and annotation.</title>
        <authorList>
            <consortium name="The Broad Institute Genomics Platform"/>
            <consortium name="The Broad Institute Genome Sequencing Center for Infectious Disease"/>
            <person name="Wu L."/>
            <person name="Ma J."/>
        </authorList>
    </citation>
    <scope>NUCLEOTIDE SEQUENCE [LARGE SCALE GENOMIC DNA]</scope>
    <source>
        <strain evidence="3">JCM 17442</strain>
    </source>
</reference>
<dbReference type="InterPro" id="IPR050229">
    <property type="entry name" value="GlpE_sulfurtransferase"/>
</dbReference>
<dbReference type="SUPFAM" id="SSF52821">
    <property type="entry name" value="Rhodanese/Cell cycle control phosphatase"/>
    <property type="match status" value="1"/>
</dbReference>
<dbReference type="SMART" id="SM00450">
    <property type="entry name" value="RHOD"/>
    <property type="match status" value="1"/>
</dbReference>
<dbReference type="Gene3D" id="3.40.250.10">
    <property type="entry name" value="Rhodanese-like domain"/>
    <property type="match status" value="1"/>
</dbReference>
<dbReference type="EMBL" id="BAABAU010000002">
    <property type="protein sequence ID" value="GAA4266632.1"/>
    <property type="molecule type" value="Genomic_DNA"/>
</dbReference>
<evidence type="ECO:0000313" key="2">
    <source>
        <dbReference type="EMBL" id="GAA4266632.1"/>
    </source>
</evidence>
<dbReference type="InterPro" id="IPR036873">
    <property type="entry name" value="Rhodanese-like_dom_sf"/>
</dbReference>
<feature type="domain" description="Rhodanese" evidence="1">
    <location>
        <begin position="11"/>
        <end position="98"/>
    </location>
</feature>
<accession>A0ABP8E307</accession>
<dbReference type="PROSITE" id="PS50206">
    <property type="entry name" value="RHODANESE_3"/>
    <property type="match status" value="1"/>
</dbReference>
<dbReference type="CDD" id="cd00158">
    <property type="entry name" value="RHOD"/>
    <property type="match status" value="1"/>
</dbReference>
<protein>
    <submittedName>
        <fullName evidence="2">Rhodanese-like domain-containing protein</fullName>
    </submittedName>
</protein>
<gene>
    <name evidence="2" type="ORF">GCM10022256_22440</name>
</gene>
<dbReference type="PANTHER" id="PTHR43031">
    <property type="entry name" value="FAD-DEPENDENT OXIDOREDUCTASE"/>
    <property type="match status" value="1"/>
</dbReference>
<evidence type="ECO:0000313" key="3">
    <source>
        <dbReference type="Proteomes" id="UP001501594"/>
    </source>
</evidence>
<keyword evidence="3" id="KW-1185">Reference proteome</keyword>
<sequence length="98" mass="10271">MTEATVDALAAATTPTLIDVREPNEYQDGHIEGAINIPLGDLADGTRDVPNAHPVYVICHSGKRSAQGAQILTDHGLDAVSIRGGMSEWEASGHPTVV</sequence>